<dbReference type="EMBL" id="SNRW01008414">
    <property type="protein sequence ID" value="KAA6379559.1"/>
    <property type="molecule type" value="Genomic_DNA"/>
</dbReference>
<evidence type="ECO:0000256" key="1">
    <source>
        <dbReference type="SAM" id="MobiDB-lite"/>
    </source>
</evidence>
<reference evidence="2 3" key="1">
    <citation type="submission" date="2019-03" db="EMBL/GenBank/DDBJ databases">
        <title>Single cell metagenomics reveals metabolic interactions within the superorganism composed of flagellate Streblomastix strix and complex community of Bacteroidetes bacteria on its surface.</title>
        <authorList>
            <person name="Treitli S.C."/>
            <person name="Kolisko M."/>
            <person name="Husnik F."/>
            <person name="Keeling P."/>
            <person name="Hampl V."/>
        </authorList>
    </citation>
    <scope>NUCLEOTIDE SEQUENCE [LARGE SCALE GENOMIC DNA]</scope>
    <source>
        <strain evidence="2">ST1C</strain>
    </source>
</reference>
<protein>
    <submittedName>
        <fullName evidence="2">Uncharacterized protein</fullName>
    </submittedName>
</protein>
<feature type="compositionally biased region" description="Basic and acidic residues" evidence="1">
    <location>
        <begin position="293"/>
        <end position="317"/>
    </location>
</feature>
<dbReference type="Proteomes" id="UP000324800">
    <property type="component" value="Unassembled WGS sequence"/>
</dbReference>
<feature type="region of interest" description="Disordered" evidence="1">
    <location>
        <begin position="517"/>
        <end position="540"/>
    </location>
</feature>
<feature type="compositionally biased region" description="Low complexity" evidence="1">
    <location>
        <begin position="141"/>
        <end position="157"/>
    </location>
</feature>
<feature type="compositionally biased region" description="Basic and acidic residues" evidence="1">
    <location>
        <begin position="159"/>
        <end position="169"/>
    </location>
</feature>
<name>A0A5J4VAH6_9EUKA</name>
<comment type="caution">
    <text evidence="2">The sequence shown here is derived from an EMBL/GenBank/DDBJ whole genome shotgun (WGS) entry which is preliminary data.</text>
</comment>
<accession>A0A5J4VAH6</accession>
<sequence>MNQQGRKGYEKGDGIRNMNISNNNIDDYNKEDEYDELQEEFVQWRKDYMDNKDDAWITEGDKDKNQNKDDNITEKRKKPRMQSKSQERNQKNDKIDQVKQDQEFRNKWLGDTGNELEVMKRQIEGKKSGYLQGENNEEQLNEGQQRIDQYQQGQQQQENNKDGIRGMNIRGKDVKKSLYAPKYDQVPLQQQPYRIKGLKLQKQIDESLSPKQKEVIERIYREESKTFQKKLRMRENILGERRNNIEKVLDATELLDSSVKLASTTKQNQLENIFGSEDDQYEEIEEIDEQENEVMKDGDGKQIQEKDKEKENKKEEQQQDGEYELDQQQEQTKEDDYLDQQQQIDNEQDGVLVIQGQIIDGEDYNQGDKRQGSIGRPRPNQNVNMNVNMNRENQQNNNEQLEGEAQIGEEFREQNVTHSRIKAIYEMSLRHGRNTQTLHLHPVFPHYTELSQTQRASTSETMKRMNLYGPKTDRYYLDPISKNAGTLKQAKVIDRLYPQQLLIPTAQLLLHKPPTLDSSNTLTRSSIRTSNGSRQSNRGMNSLRYEHVEYENIQGINQNEVNKEEKQELNVSVSRDKDRNTIKTNDKQIIKDKKGNKASTDELKINGAVVLRRQTSKDWKSKLGKAAFGQDLKKQIRAQIASQSYSRSLMTMGPEDIDEVVGKT</sequence>
<organism evidence="2 3">
    <name type="scientific">Streblomastix strix</name>
    <dbReference type="NCBI Taxonomy" id="222440"/>
    <lineage>
        <taxon>Eukaryota</taxon>
        <taxon>Metamonada</taxon>
        <taxon>Preaxostyla</taxon>
        <taxon>Oxymonadida</taxon>
        <taxon>Streblomastigidae</taxon>
        <taxon>Streblomastix</taxon>
    </lineage>
</organism>
<feature type="compositionally biased region" description="Basic and acidic residues" evidence="1">
    <location>
        <begin position="85"/>
        <end position="108"/>
    </location>
</feature>
<feature type="compositionally biased region" description="Basic and acidic residues" evidence="1">
    <location>
        <begin position="117"/>
        <end position="127"/>
    </location>
</feature>
<feature type="region of interest" description="Disordered" evidence="1">
    <location>
        <begin position="564"/>
        <end position="584"/>
    </location>
</feature>
<dbReference type="AlphaFoldDB" id="A0A5J4VAH6"/>
<evidence type="ECO:0000313" key="2">
    <source>
        <dbReference type="EMBL" id="KAA6379559.1"/>
    </source>
</evidence>
<proteinExistence type="predicted"/>
<evidence type="ECO:0000313" key="3">
    <source>
        <dbReference type="Proteomes" id="UP000324800"/>
    </source>
</evidence>
<feature type="region of interest" description="Disordered" evidence="1">
    <location>
        <begin position="288"/>
        <end position="338"/>
    </location>
</feature>
<feature type="compositionally biased region" description="Basic and acidic residues" evidence="1">
    <location>
        <begin position="55"/>
        <end position="74"/>
    </location>
</feature>
<feature type="region of interest" description="Disordered" evidence="1">
    <location>
        <begin position="358"/>
        <end position="385"/>
    </location>
</feature>
<feature type="region of interest" description="Disordered" evidence="1">
    <location>
        <begin position="1"/>
        <end position="32"/>
    </location>
</feature>
<feature type="region of interest" description="Disordered" evidence="1">
    <location>
        <begin position="55"/>
        <end position="169"/>
    </location>
</feature>
<feature type="compositionally biased region" description="Acidic residues" evidence="1">
    <location>
        <begin position="318"/>
        <end position="327"/>
    </location>
</feature>
<gene>
    <name evidence="2" type="ORF">EZS28_024913</name>
</gene>